<evidence type="ECO:0000313" key="2">
    <source>
        <dbReference type="EMBL" id="AGL03400.1"/>
    </source>
</evidence>
<dbReference type="AlphaFoldDB" id="R4KS33"/>
<feature type="transmembrane region" description="Helical" evidence="1">
    <location>
        <begin position="6"/>
        <end position="26"/>
    </location>
</feature>
<evidence type="ECO:0000256" key="1">
    <source>
        <dbReference type="SAM" id="Phobius"/>
    </source>
</evidence>
<dbReference type="Proteomes" id="UP000013520">
    <property type="component" value="Chromosome"/>
</dbReference>
<keyword evidence="3" id="KW-1185">Reference proteome</keyword>
<accession>R4KS33</accession>
<proteinExistence type="predicted"/>
<name>R4KS33_9FIRM</name>
<sequence length="47" mass="5600">MNYILNYLLAILLSILVVKIFISIAAKYVKIVELFQFLWKRINKADR</sequence>
<dbReference type="HOGENOM" id="CLU_3167213_0_0_9"/>
<organism evidence="2 3">
    <name type="scientific">Desulfoscipio gibsoniae DSM 7213</name>
    <dbReference type="NCBI Taxonomy" id="767817"/>
    <lineage>
        <taxon>Bacteria</taxon>
        <taxon>Bacillati</taxon>
        <taxon>Bacillota</taxon>
        <taxon>Clostridia</taxon>
        <taxon>Eubacteriales</taxon>
        <taxon>Desulfallaceae</taxon>
        <taxon>Desulfoscipio</taxon>
    </lineage>
</organism>
<reference evidence="2 3" key="1">
    <citation type="submission" date="2012-01" db="EMBL/GenBank/DDBJ databases">
        <title>Complete sequence of Desulfotomaculum gibsoniae DSM 7213.</title>
        <authorList>
            <consortium name="US DOE Joint Genome Institute"/>
            <person name="Lucas S."/>
            <person name="Han J."/>
            <person name="Lapidus A."/>
            <person name="Cheng J.-F."/>
            <person name="Goodwin L."/>
            <person name="Pitluck S."/>
            <person name="Peters L."/>
            <person name="Ovchinnikova G."/>
            <person name="Teshima H."/>
            <person name="Detter J.C."/>
            <person name="Han C."/>
            <person name="Tapia R."/>
            <person name="Land M."/>
            <person name="Hauser L."/>
            <person name="Kyrpides N."/>
            <person name="Ivanova N."/>
            <person name="Pagani I."/>
            <person name="Parshina S."/>
            <person name="Plugge C."/>
            <person name="Muyzer G."/>
            <person name="Kuever J."/>
            <person name="Ivanova A."/>
            <person name="Nazina T."/>
            <person name="Klenk H.-P."/>
            <person name="Brambilla E."/>
            <person name="Spring S."/>
            <person name="Stams A.F."/>
            <person name="Woyke T."/>
        </authorList>
    </citation>
    <scope>NUCLEOTIDE SEQUENCE [LARGE SCALE GENOMIC DNA]</scope>
    <source>
        <strain evidence="2 3">DSM 7213</strain>
    </source>
</reference>
<dbReference type="EMBL" id="CP003273">
    <property type="protein sequence ID" value="AGL03400.1"/>
    <property type="molecule type" value="Genomic_DNA"/>
</dbReference>
<evidence type="ECO:0000313" key="3">
    <source>
        <dbReference type="Proteomes" id="UP000013520"/>
    </source>
</evidence>
<keyword evidence="1" id="KW-1133">Transmembrane helix</keyword>
<gene>
    <name evidence="2" type="ORF">Desgi_4145</name>
</gene>
<protein>
    <submittedName>
        <fullName evidence="2">Uncharacterized protein</fullName>
    </submittedName>
</protein>
<keyword evidence="1" id="KW-0812">Transmembrane</keyword>
<keyword evidence="1" id="KW-0472">Membrane</keyword>
<dbReference type="KEGG" id="dgi:Desgi_4145"/>